<reference evidence="1 2" key="1">
    <citation type="submission" date="2016-07" db="EMBL/GenBank/DDBJ databases">
        <title>Bacillus oceanisediminis whole genome.</title>
        <authorList>
            <person name="Pal Y."/>
            <person name="Verma A."/>
            <person name="Mual P."/>
            <person name="Srinivasan K."/>
        </authorList>
    </citation>
    <scope>NUCLEOTIDE SEQUENCE [LARGE SCALE GENOMIC DNA]</scope>
    <source>
        <strain evidence="1 2">Bhandara28</strain>
    </source>
</reference>
<dbReference type="Proteomes" id="UP000180194">
    <property type="component" value="Unassembled WGS sequence"/>
</dbReference>
<dbReference type="RefSeq" id="WP_071158747.1">
    <property type="nucleotide sequence ID" value="NZ_MBRJ01000040.1"/>
</dbReference>
<dbReference type="PROSITE" id="PS51257">
    <property type="entry name" value="PROKAR_LIPOPROTEIN"/>
    <property type="match status" value="1"/>
</dbReference>
<sequence>MVKISFVLIISIIISITTVGCSNVANKNDEIKSETEHQVNKWKESPLFEYGGYTMIGEEGRLGFIYDDSENLRFYPNKTQKYMWHFWGDDEEFNGNLKVIATYEKEEEKITVVEGGLGGAHNGADRHAPSNMSLPKSGMWKLDAYIGDKLFGTVFVKVHKE</sequence>
<protein>
    <recommendedName>
        <fullName evidence="3">DUF4871 domain-containing protein</fullName>
    </recommendedName>
</protein>
<comment type="caution">
    <text evidence="1">The sequence shown here is derived from an EMBL/GenBank/DDBJ whole genome shotgun (WGS) entry which is preliminary data.</text>
</comment>
<evidence type="ECO:0008006" key="3">
    <source>
        <dbReference type="Google" id="ProtNLM"/>
    </source>
</evidence>
<accession>A0ABX3CNH1</accession>
<evidence type="ECO:0000313" key="2">
    <source>
        <dbReference type="Proteomes" id="UP000180194"/>
    </source>
</evidence>
<dbReference type="Gene3D" id="2.60.40.3830">
    <property type="match status" value="1"/>
</dbReference>
<name>A0ABX3CNH1_9BACI</name>
<gene>
    <name evidence="1" type="ORF">BBV17_25160</name>
</gene>
<evidence type="ECO:0000313" key="1">
    <source>
        <dbReference type="EMBL" id="OHX44794.1"/>
    </source>
</evidence>
<organism evidence="1 2">
    <name type="scientific">Cytobacillus oceanisediminis</name>
    <dbReference type="NCBI Taxonomy" id="665099"/>
    <lineage>
        <taxon>Bacteria</taxon>
        <taxon>Bacillati</taxon>
        <taxon>Bacillota</taxon>
        <taxon>Bacilli</taxon>
        <taxon>Bacillales</taxon>
        <taxon>Bacillaceae</taxon>
        <taxon>Cytobacillus</taxon>
    </lineage>
</organism>
<proteinExistence type="predicted"/>
<dbReference type="EMBL" id="MBRJ01000040">
    <property type="protein sequence ID" value="OHX44794.1"/>
    <property type="molecule type" value="Genomic_DNA"/>
</dbReference>
<keyword evidence="2" id="KW-1185">Reference proteome</keyword>